<dbReference type="SUPFAM" id="SSF54637">
    <property type="entry name" value="Thioesterase/thiol ester dehydrase-isomerase"/>
    <property type="match status" value="1"/>
</dbReference>
<dbReference type="Proteomes" id="UP000270219">
    <property type="component" value="Unassembled WGS sequence"/>
</dbReference>
<dbReference type="GO" id="GO:0006633">
    <property type="term" value="P:fatty acid biosynthetic process"/>
    <property type="evidence" value="ECO:0007669"/>
    <property type="project" value="TreeGrafter"/>
</dbReference>
<keyword evidence="2" id="KW-1185">Reference proteome</keyword>
<gene>
    <name evidence="1" type="ORF">D8M04_06745</name>
</gene>
<evidence type="ECO:0000313" key="2">
    <source>
        <dbReference type="Proteomes" id="UP000270219"/>
    </source>
</evidence>
<dbReference type="AlphaFoldDB" id="A0A498DDZ7"/>
<protein>
    <submittedName>
        <fullName evidence="1">Uncharacterized protein</fullName>
    </submittedName>
</protein>
<dbReference type="GO" id="GO:0019171">
    <property type="term" value="F:(3R)-hydroxyacyl-[acyl-carrier-protein] dehydratase activity"/>
    <property type="evidence" value="ECO:0007669"/>
    <property type="project" value="TreeGrafter"/>
</dbReference>
<dbReference type="PANTHER" id="PTHR43437">
    <property type="entry name" value="HYDROXYACYL-THIOESTER DEHYDRATASE TYPE 2, MITOCHONDRIAL-RELATED"/>
    <property type="match status" value="1"/>
</dbReference>
<comment type="caution">
    <text evidence="1">The sequence shown here is derived from an EMBL/GenBank/DDBJ whole genome shotgun (WGS) entry which is preliminary data.</text>
</comment>
<sequence length="139" mass="15799">MPSINDISIGQTARLEREFTEEDVRVSKELTRDYSPVYDKDEQAWKKHYPKPIVPALLTEGLITQVISSKLPGIPCVLLQKDLVFYSPVHVGEVITAELVIIDINKERNWLTQKVTCYDVDGKEVIKGQVVIYVLDNSL</sequence>
<organism evidence="1 2">
    <name type="scientific">Oceanobacillus piezotolerans</name>
    <dbReference type="NCBI Taxonomy" id="2448030"/>
    <lineage>
        <taxon>Bacteria</taxon>
        <taxon>Bacillati</taxon>
        <taxon>Bacillota</taxon>
        <taxon>Bacilli</taxon>
        <taxon>Bacillales</taxon>
        <taxon>Bacillaceae</taxon>
        <taxon>Oceanobacillus</taxon>
    </lineage>
</organism>
<name>A0A498DDZ7_9BACI</name>
<reference evidence="1 2" key="1">
    <citation type="submission" date="2018-10" db="EMBL/GenBank/DDBJ databases">
        <title>Oceanobacillus sp. YLB-02 draft genome.</title>
        <authorList>
            <person name="Yu L."/>
        </authorList>
    </citation>
    <scope>NUCLEOTIDE SEQUENCE [LARGE SCALE GENOMIC DNA]</scope>
    <source>
        <strain evidence="1 2">YLB-02</strain>
    </source>
</reference>
<dbReference type="InterPro" id="IPR029069">
    <property type="entry name" value="HotDog_dom_sf"/>
</dbReference>
<dbReference type="EMBL" id="RCHR01000002">
    <property type="protein sequence ID" value="RLL46890.1"/>
    <property type="molecule type" value="Genomic_DNA"/>
</dbReference>
<dbReference type="PANTHER" id="PTHR43437:SF3">
    <property type="entry name" value="HYDROXYACYL-THIOESTER DEHYDRATASE TYPE 2, MITOCHONDRIAL"/>
    <property type="match status" value="1"/>
</dbReference>
<proteinExistence type="predicted"/>
<dbReference type="InterPro" id="IPR050965">
    <property type="entry name" value="UPF0336/Enoyl-CoA_hydratase"/>
</dbReference>
<evidence type="ECO:0000313" key="1">
    <source>
        <dbReference type="EMBL" id="RLL46890.1"/>
    </source>
</evidence>
<dbReference type="OrthoDB" id="9801625at2"/>
<accession>A0A498DDZ7</accession>
<dbReference type="RefSeq" id="WP_121522141.1">
    <property type="nucleotide sequence ID" value="NZ_RCHR01000002.1"/>
</dbReference>
<dbReference type="Gene3D" id="3.10.129.10">
    <property type="entry name" value="Hotdog Thioesterase"/>
    <property type="match status" value="1"/>
</dbReference>